<gene>
    <name evidence="2" type="ORF">JWJ88_12090</name>
</gene>
<accession>A0ABX7JKL9</accession>
<dbReference type="CDD" id="cd05266">
    <property type="entry name" value="SDR_a4"/>
    <property type="match status" value="1"/>
</dbReference>
<proteinExistence type="predicted"/>
<evidence type="ECO:0000256" key="1">
    <source>
        <dbReference type="ARBA" id="ARBA00023027"/>
    </source>
</evidence>
<sequence length="307" mass="31869">MTAGTGRLAGRHVALIGAGYAAREFARQAMAAGARISATARDVAKANDLRTAGISVLAMDGQGLRPDALADVTDLLISTPPGQAGCPGLALTSPALPFATHLVWIGYLSSTAVYGDCGGEWIDETCPTAPRTADARGRLLAEEDWGIAATAKYAAYDILRIAGIYGPRRNLLGMLRSGQAKAINKPGQVFNRIHRDDIAGAVLAAMLSPAGKRLTNLADGHPCSSVELMQGVAALLGMAPPPVVPFDASALPPGMAGFYAENRRLQNNRLRALLGGDLRYRDWRAGYAAILATEPATAPSALGNASG</sequence>
<reference evidence="2 3" key="1">
    <citation type="submission" date="2021-02" db="EMBL/GenBank/DDBJ databases">
        <title>Paracoccus methylovroum sp.nov., a new methanol and methylamine utilizing methylotrophic denitrifer.</title>
        <authorList>
            <person name="Timsy T."/>
            <person name="Behrendt U."/>
            <person name="Ulrich A."/>
            <person name="Spanner T."/>
            <person name="Foesel B.U."/>
            <person name="Horn M.A."/>
            <person name="Kolb S."/>
        </authorList>
    </citation>
    <scope>NUCLEOTIDE SEQUENCE [LARGE SCALE GENOMIC DNA]</scope>
    <source>
        <strain evidence="2 3">H4-D09</strain>
        <plasmid evidence="2 3">p1</plasmid>
    </source>
</reference>
<dbReference type="Proteomes" id="UP000663629">
    <property type="component" value="Plasmid p1"/>
</dbReference>
<geneLocation type="plasmid" evidence="2 3">
    <name>p1</name>
</geneLocation>
<keyword evidence="1" id="KW-0520">NAD</keyword>
<evidence type="ECO:0000313" key="3">
    <source>
        <dbReference type="Proteomes" id="UP000663629"/>
    </source>
</evidence>
<protein>
    <submittedName>
        <fullName evidence="2">SDR family oxidoreductase</fullName>
    </submittedName>
</protein>
<keyword evidence="2" id="KW-0614">Plasmid</keyword>
<organism evidence="2 3">
    <name type="scientific">Paracoccus methylovorus</name>
    <dbReference type="NCBI Taxonomy" id="2812658"/>
    <lineage>
        <taxon>Bacteria</taxon>
        <taxon>Pseudomonadati</taxon>
        <taxon>Pseudomonadota</taxon>
        <taxon>Alphaproteobacteria</taxon>
        <taxon>Rhodobacterales</taxon>
        <taxon>Paracoccaceae</taxon>
        <taxon>Paracoccus</taxon>
    </lineage>
</organism>
<dbReference type="RefSeq" id="WP_205295211.1">
    <property type="nucleotide sequence ID" value="NZ_CP070369.1"/>
</dbReference>
<keyword evidence="3" id="KW-1185">Reference proteome</keyword>
<evidence type="ECO:0000313" key="2">
    <source>
        <dbReference type="EMBL" id="QRZ14234.1"/>
    </source>
</evidence>
<dbReference type="SUPFAM" id="SSF51735">
    <property type="entry name" value="NAD(P)-binding Rossmann-fold domains"/>
    <property type="match status" value="1"/>
</dbReference>
<dbReference type="EMBL" id="CP070369">
    <property type="protein sequence ID" value="QRZ14234.1"/>
    <property type="molecule type" value="Genomic_DNA"/>
</dbReference>
<dbReference type="Gene3D" id="3.40.50.720">
    <property type="entry name" value="NAD(P)-binding Rossmann-like Domain"/>
    <property type="match status" value="1"/>
</dbReference>
<name>A0ABX7JKL9_9RHOB</name>
<dbReference type="InterPro" id="IPR036291">
    <property type="entry name" value="NAD(P)-bd_dom_sf"/>
</dbReference>
<dbReference type="PANTHER" id="PTHR43574">
    <property type="entry name" value="EPIMERASE-RELATED"/>
    <property type="match status" value="1"/>
</dbReference>